<gene>
    <name evidence="4" type="ORF">CVV64_07690</name>
</gene>
<dbReference type="GO" id="GO:0006355">
    <property type="term" value="P:regulation of DNA-templated transcription"/>
    <property type="evidence" value="ECO:0007669"/>
    <property type="project" value="InterPro"/>
</dbReference>
<dbReference type="PROSITE" id="PS50045">
    <property type="entry name" value="SIGMA54_INTERACT_4"/>
    <property type="match status" value="1"/>
</dbReference>
<dbReference type="Pfam" id="PF25601">
    <property type="entry name" value="AAA_lid_14"/>
    <property type="match status" value="1"/>
</dbReference>
<evidence type="ECO:0000259" key="3">
    <source>
        <dbReference type="PROSITE" id="PS50045"/>
    </source>
</evidence>
<dbReference type="Pfam" id="PF00158">
    <property type="entry name" value="Sigma54_activat"/>
    <property type="match status" value="1"/>
</dbReference>
<keyword evidence="2" id="KW-0067">ATP-binding</keyword>
<feature type="domain" description="Sigma-54 factor interaction" evidence="3">
    <location>
        <begin position="231"/>
        <end position="464"/>
    </location>
</feature>
<reference evidence="4 5" key="1">
    <citation type="journal article" date="2017" name="ISME J.">
        <title>Potential for microbial H2 and metal transformations associated with novel bacteria and archaea in deep terrestrial subsurface sediments.</title>
        <authorList>
            <person name="Hernsdorf A.W."/>
            <person name="Amano Y."/>
            <person name="Miyakawa K."/>
            <person name="Ise K."/>
            <person name="Suzuki Y."/>
            <person name="Anantharaman K."/>
            <person name="Probst A."/>
            <person name="Burstein D."/>
            <person name="Thomas B.C."/>
            <person name="Banfield J.F."/>
        </authorList>
    </citation>
    <scope>NUCLEOTIDE SEQUENCE [LARGE SCALE GENOMIC DNA]</scope>
    <source>
        <strain evidence="4">HGW-Wallbacteria-1</strain>
    </source>
</reference>
<proteinExistence type="predicted"/>
<sequence length="485" mass="55071">MKNPQIDIGLKEIIDQIRGDILQGLIIEKSWRETIFRNCLLRLMDVEMLQIVERAVSGKSFKPIREKEALDLSRLPQEWLSQNQMVNNSQTLYFLGRLTSFSWNVKASEDNGQIVERVSRLYVKAWVGFLNLMSRSPVSSTVILTVLLVGLVRAPEEAEILQIMGTLFLAVADYESASGIFGAMVCSAGINGEESRVIETIDFLLLERLKWDDEKRLCALSRVRDYETELPVGVSDRIREIRQSLEKGSFYPEDRALVFSGERGVGKRFLASCLHRWTTPGTSVHFMDLRSFGTVDELMRLFHGVAEGSRNSSMPSRGILEMIGRGTLILSGLQQAGPQMIEALRLLLKRGGFRRVGDLSSDYVPFNGRIIINQTIEKGIEKCDDGSSVFKLAEVLGAVHLHLPALRNRREDIPWLVDHFLRKWARDSMRDARTLDRSVRERLKSYSWPGNIAELSRVVDAMAELSDGKVIREAFLPERILGRFR</sequence>
<dbReference type="SUPFAM" id="SSF52540">
    <property type="entry name" value="P-loop containing nucleoside triphosphate hydrolases"/>
    <property type="match status" value="1"/>
</dbReference>
<dbReference type="AlphaFoldDB" id="A0A2N1PR56"/>
<evidence type="ECO:0000313" key="5">
    <source>
        <dbReference type="Proteomes" id="UP000233256"/>
    </source>
</evidence>
<evidence type="ECO:0000313" key="4">
    <source>
        <dbReference type="EMBL" id="PKK90752.1"/>
    </source>
</evidence>
<dbReference type="Gene3D" id="1.10.8.60">
    <property type="match status" value="1"/>
</dbReference>
<dbReference type="Gene3D" id="3.40.50.300">
    <property type="entry name" value="P-loop containing nucleotide triphosphate hydrolases"/>
    <property type="match status" value="1"/>
</dbReference>
<protein>
    <recommendedName>
        <fullName evidence="3">Sigma-54 factor interaction domain-containing protein</fullName>
    </recommendedName>
</protein>
<dbReference type="InterPro" id="IPR058031">
    <property type="entry name" value="AAA_lid_NorR"/>
</dbReference>
<evidence type="ECO:0000256" key="1">
    <source>
        <dbReference type="ARBA" id="ARBA00022741"/>
    </source>
</evidence>
<comment type="caution">
    <text evidence="4">The sequence shown here is derived from an EMBL/GenBank/DDBJ whole genome shotgun (WGS) entry which is preliminary data.</text>
</comment>
<accession>A0A2N1PR56</accession>
<dbReference type="PANTHER" id="PTHR32071">
    <property type="entry name" value="TRANSCRIPTIONAL REGULATORY PROTEIN"/>
    <property type="match status" value="1"/>
</dbReference>
<organism evidence="4 5">
    <name type="scientific">Candidatus Wallbacteria bacterium HGW-Wallbacteria-1</name>
    <dbReference type="NCBI Taxonomy" id="2013854"/>
    <lineage>
        <taxon>Bacteria</taxon>
        <taxon>Candidatus Walliibacteriota</taxon>
    </lineage>
</organism>
<dbReference type="Proteomes" id="UP000233256">
    <property type="component" value="Unassembled WGS sequence"/>
</dbReference>
<dbReference type="InterPro" id="IPR027417">
    <property type="entry name" value="P-loop_NTPase"/>
</dbReference>
<evidence type="ECO:0000256" key="2">
    <source>
        <dbReference type="ARBA" id="ARBA00022840"/>
    </source>
</evidence>
<dbReference type="InterPro" id="IPR002078">
    <property type="entry name" value="Sigma_54_int"/>
</dbReference>
<dbReference type="PANTHER" id="PTHR32071:SF100">
    <property type="entry name" value="RESPONSE REGULATOR PROTEIN PILR"/>
    <property type="match status" value="1"/>
</dbReference>
<keyword evidence="1" id="KW-0547">Nucleotide-binding</keyword>
<dbReference type="GO" id="GO:0005524">
    <property type="term" value="F:ATP binding"/>
    <property type="evidence" value="ECO:0007669"/>
    <property type="project" value="UniProtKB-KW"/>
</dbReference>
<dbReference type="EMBL" id="PGXC01000004">
    <property type="protein sequence ID" value="PKK90752.1"/>
    <property type="molecule type" value="Genomic_DNA"/>
</dbReference>
<name>A0A2N1PR56_9BACT</name>